<feature type="compositionally biased region" description="Polar residues" evidence="1">
    <location>
        <begin position="89"/>
        <end position="98"/>
    </location>
</feature>
<organism evidence="2 3">
    <name type="scientific">Chlamydomonas eustigma</name>
    <dbReference type="NCBI Taxonomy" id="1157962"/>
    <lineage>
        <taxon>Eukaryota</taxon>
        <taxon>Viridiplantae</taxon>
        <taxon>Chlorophyta</taxon>
        <taxon>core chlorophytes</taxon>
        <taxon>Chlorophyceae</taxon>
        <taxon>CS clade</taxon>
        <taxon>Chlamydomonadales</taxon>
        <taxon>Chlamydomonadaceae</taxon>
        <taxon>Chlamydomonas</taxon>
    </lineage>
</organism>
<dbReference type="AlphaFoldDB" id="A0A250XC52"/>
<comment type="caution">
    <text evidence="2">The sequence shown here is derived from an EMBL/GenBank/DDBJ whole genome shotgun (WGS) entry which is preliminary data.</text>
</comment>
<protein>
    <submittedName>
        <fullName evidence="2">Uncharacterized protein</fullName>
    </submittedName>
</protein>
<dbReference type="Proteomes" id="UP000232323">
    <property type="component" value="Unassembled WGS sequence"/>
</dbReference>
<feature type="compositionally biased region" description="Basic and acidic residues" evidence="1">
    <location>
        <begin position="64"/>
        <end position="76"/>
    </location>
</feature>
<sequence>SDSALSWRTEVELMSHAPSLEDSIVCLATLASPDGTFPGGDPGISGKEIKLSNSGGVMLPSSRDGSRRGVKKDDAIVKGNLKGGEGDCSSRTSQQATTYAGKGQPSIEESSDDVSKNLAARAVLRDYVPQPRVSMSRQDKFESVSGGQVSLHKMYVPGLVNVEPPEVSSGTGVSLNKTKFLSKSSRFSQDFSAEGVGGVKSSLDLPTNESGKSKGPALLGHAERSFGR</sequence>
<accession>A0A250XC52</accession>
<gene>
    <name evidence="2" type="ORF">CEUSTIGMA_g7918.t1</name>
</gene>
<evidence type="ECO:0000313" key="3">
    <source>
        <dbReference type="Proteomes" id="UP000232323"/>
    </source>
</evidence>
<dbReference type="OrthoDB" id="10264738at2759"/>
<dbReference type="EMBL" id="BEGY01000053">
    <property type="protein sequence ID" value="GAX80479.1"/>
    <property type="molecule type" value="Genomic_DNA"/>
</dbReference>
<evidence type="ECO:0000313" key="2">
    <source>
        <dbReference type="EMBL" id="GAX80479.1"/>
    </source>
</evidence>
<reference evidence="2 3" key="1">
    <citation type="submission" date="2017-08" db="EMBL/GenBank/DDBJ databases">
        <title>Acidophilic green algal genome provides insights into adaptation to an acidic environment.</title>
        <authorList>
            <person name="Hirooka S."/>
            <person name="Hirose Y."/>
            <person name="Kanesaki Y."/>
            <person name="Higuchi S."/>
            <person name="Fujiwara T."/>
            <person name="Onuma R."/>
            <person name="Era A."/>
            <person name="Ohbayashi R."/>
            <person name="Uzuka A."/>
            <person name="Nozaki H."/>
            <person name="Yoshikawa H."/>
            <person name="Miyagishima S.Y."/>
        </authorList>
    </citation>
    <scope>NUCLEOTIDE SEQUENCE [LARGE SCALE GENOMIC DNA]</scope>
    <source>
        <strain evidence="2 3">NIES-2499</strain>
    </source>
</reference>
<name>A0A250XC52_9CHLO</name>
<keyword evidence="3" id="KW-1185">Reference proteome</keyword>
<feature type="region of interest" description="Disordered" evidence="1">
    <location>
        <begin position="37"/>
        <end position="114"/>
    </location>
</feature>
<feature type="non-terminal residue" evidence="2">
    <location>
        <position position="1"/>
    </location>
</feature>
<proteinExistence type="predicted"/>
<evidence type="ECO:0000256" key="1">
    <source>
        <dbReference type="SAM" id="MobiDB-lite"/>
    </source>
</evidence>
<feature type="region of interest" description="Disordered" evidence="1">
    <location>
        <begin position="189"/>
        <end position="228"/>
    </location>
</feature>